<dbReference type="GO" id="GO:0022625">
    <property type="term" value="C:cytosolic large ribosomal subunit"/>
    <property type="evidence" value="ECO:0007669"/>
    <property type="project" value="TreeGrafter"/>
</dbReference>
<dbReference type="InterPro" id="IPR002784">
    <property type="entry name" value="Ribosomal_eL14_dom"/>
</dbReference>
<dbReference type="CDD" id="cd23702">
    <property type="entry name" value="eL14"/>
    <property type="match status" value="1"/>
</dbReference>
<dbReference type="OrthoDB" id="1875589at2759"/>
<dbReference type="GO" id="GO:0006412">
    <property type="term" value="P:translation"/>
    <property type="evidence" value="ECO:0007669"/>
    <property type="project" value="InterPro"/>
</dbReference>
<dbReference type="AlphaFoldDB" id="A0A8E2EDR0"/>
<keyword evidence="3" id="KW-0687">Ribonucleoprotein</keyword>
<dbReference type="SUPFAM" id="SSF50104">
    <property type="entry name" value="Translation proteins SH3-like domain"/>
    <property type="match status" value="1"/>
</dbReference>
<reference evidence="5 6" key="1">
    <citation type="journal article" date="2016" name="Nat. Commun.">
        <title>Ectomycorrhizal ecology is imprinted in the genome of the dominant symbiotic fungus Cenococcum geophilum.</title>
        <authorList>
            <consortium name="DOE Joint Genome Institute"/>
            <person name="Peter M."/>
            <person name="Kohler A."/>
            <person name="Ohm R.A."/>
            <person name="Kuo A."/>
            <person name="Krutzmann J."/>
            <person name="Morin E."/>
            <person name="Arend M."/>
            <person name="Barry K.W."/>
            <person name="Binder M."/>
            <person name="Choi C."/>
            <person name="Clum A."/>
            <person name="Copeland A."/>
            <person name="Grisel N."/>
            <person name="Haridas S."/>
            <person name="Kipfer T."/>
            <person name="LaButti K."/>
            <person name="Lindquist E."/>
            <person name="Lipzen A."/>
            <person name="Maire R."/>
            <person name="Meier B."/>
            <person name="Mihaltcheva S."/>
            <person name="Molinier V."/>
            <person name="Murat C."/>
            <person name="Poggeler S."/>
            <person name="Quandt C.A."/>
            <person name="Sperisen C."/>
            <person name="Tritt A."/>
            <person name="Tisserant E."/>
            <person name="Crous P.W."/>
            <person name="Henrissat B."/>
            <person name="Nehls U."/>
            <person name="Egli S."/>
            <person name="Spatafora J.W."/>
            <person name="Grigoriev I.V."/>
            <person name="Martin F.M."/>
        </authorList>
    </citation>
    <scope>NUCLEOTIDE SEQUENCE [LARGE SCALE GENOMIC DNA]</scope>
    <source>
        <strain evidence="5 6">CBS 459.81</strain>
    </source>
</reference>
<sequence length="147" mass="16791">MAENIDVKSTNWRLVEVGRVVIFSEGKLEGRLAAIVEIVDHKRVLVDGPSSVKDKLVVRTIAPLNKLSLTPHVIKGLPRGAGNGALRKLWESEEVEKKFEQSNWSQSRSRFAKRKQLNDFERFKVMKLRKQARFEVQKSLAQIRAKA</sequence>
<evidence type="ECO:0000256" key="1">
    <source>
        <dbReference type="ARBA" id="ARBA00006592"/>
    </source>
</evidence>
<organism evidence="5 6">
    <name type="scientific">Lepidopterella palustris CBS 459.81</name>
    <dbReference type="NCBI Taxonomy" id="1314670"/>
    <lineage>
        <taxon>Eukaryota</taxon>
        <taxon>Fungi</taxon>
        <taxon>Dikarya</taxon>
        <taxon>Ascomycota</taxon>
        <taxon>Pezizomycotina</taxon>
        <taxon>Dothideomycetes</taxon>
        <taxon>Pleosporomycetidae</taxon>
        <taxon>Mytilinidiales</taxon>
        <taxon>Argynnaceae</taxon>
        <taxon>Lepidopterella</taxon>
    </lineage>
</organism>
<comment type="similarity">
    <text evidence="1">Belongs to the eukaryotic ribosomal protein eL14 family.</text>
</comment>
<evidence type="ECO:0000256" key="2">
    <source>
        <dbReference type="ARBA" id="ARBA00022980"/>
    </source>
</evidence>
<accession>A0A8E2EDR0</accession>
<evidence type="ECO:0000256" key="3">
    <source>
        <dbReference type="ARBA" id="ARBA00023274"/>
    </source>
</evidence>
<dbReference type="EMBL" id="KV744897">
    <property type="protein sequence ID" value="OCK82162.1"/>
    <property type="molecule type" value="Genomic_DNA"/>
</dbReference>
<dbReference type="InterPro" id="IPR039660">
    <property type="entry name" value="Ribosomal_eL14"/>
</dbReference>
<evidence type="ECO:0000313" key="5">
    <source>
        <dbReference type="EMBL" id="OCK82162.1"/>
    </source>
</evidence>
<evidence type="ECO:0000259" key="4">
    <source>
        <dbReference type="Pfam" id="PF01929"/>
    </source>
</evidence>
<dbReference type="Pfam" id="PF01929">
    <property type="entry name" value="Ribosomal_L14e"/>
    <property type="match status" value="1"/>
</dbReference>
<keyword evidence="6" id="KW-1185">Reference proteome</keyword>
<keyword evidence="2 5" id="KW-0689">Ribosomal protein</keyword>
<dbReference type="Gene3D" id="6.10.250.2270">
    <property type="match status" value="1"/>
</dbReference>
<dbReference type="InterPro" id="IPR014722">
    <property type="entry name" value="Rib_uL2_dom2"/>
</dbReference>
<gene>
    <name evidence="5" type="ORF">K432DRAFT_324815</name>
</gene>
<dbReference type="GO" id="GO:0003735">
    <property type="term" value="F:structural constituent of ribosome"/>
    <property type="evidence" value="ECO:0007669"/>
    <property type="project" value="InterPro"/>
</dbReference>
<dbReference type="Proteomes" id="UP000250266">
    <property type="component" value="Unassembled WGS sequence"/>
</dbReference>
<dbReference type="PANTHER" id="PTHR11127">
    <property type="entry name" value="60S RIBOSOMAL PROTEIN L14"/>
    <property type="match status" value="1"/>
</dbReference>
<feature type="domain" description="Large ribosomal subunit protein eL14" evidence="4">
    <location>
        <begin position="59"/>
        <end position="133"/>
    </location>
</feature>
<dbReference type="GO" id="GO:0003723">
    <property type="term" value="F:RNA binding"/>
    <property type="evidence" value="ECO:0007669"/>
    <property type="project" value="InterPro"/>
</dbReference>
<dbReference type="GO" id="GO:0042273">
    <property type="term" value="P:ribosomal large subunit biogenesis"/>
    <property type="evidence" value="ECO:0007669"/>
    <property type="project" value="TreeGrafter"/>
</dbReference>
<dbReference type="Gene3D" id="2.30.30.30">
    <property type="match status" value="1"/>
</dbReference>
<protein>
    <submittedName>
        <fullName evidence="5">60S ribosomal protein L14</fullName>
    </submittedName>
</protein>
<evidence type="ECO:0000313" key="6">
    <source>
        <dbReference type="Proteomes" id="UP000250266"/>
    </source>
</evidence>
<dbReference type="InterPro" id="IPR008991">
    <property type="entry name" value="Translation_prot_SH3-like_sf"/>
</dbReference>
<dbReference type="PANTHER" id="PTHR11127:SF2">
    <property type="entry name" value="LARGE RIBOSOMAL SUBUNIT PROTEIN EL14"/>
    <property type="match status" value="1"/>
</dbReference>
<name>A0A8E2EDR0_9PEZI</name>
<proteinExistence type="inferred from homology"/>